<accession>A0A937XGA9</accession>
<dbReference type="PRINTS" id="PR00413">
    <property type="entry name" value="HADHALOGNASE"/>
</dbReference>
<evidence type="ECO:0000313" key="2">
    <source>
        <dbReference type="Proteomes" id="UP000779900"/>
    </source>
</evidence>
<dbReference type="EMBL" id="VGIR01000048">
    <property type="protein sequence ID" value="MBM3331879.1"/>
    <property type="molecule type" value="Genomic_DNA"/>
</dbReference>
<dbReference type="GO" id="GO:0005829">
    <property type="term" value="C:cytosol"/>
    <property type="evidence" value="ECO:0007669"/>
    <property type="project" value="TreeGrafter"/>
</dbReference>
<dbReference type="InterPro" id="IPR023198">
    <property type="entry name" value="PGP-like_dom2"/>
</dbReference>
<dbReference type="Gene3D" id="3.40.50.1000">
    <property type="entry name" value="HAD superfamily/HAD-like"/>
    <property type="match status" value="1"/>
</dbReference>
<protein>
    <submittedName>
        <fullName evidence="1">HAD-IA family hydrolase</fullName>
    </submittedName>
</protein>
<dbReference type="AlphaFoldDB" id="A0A937XGA9"/>
<dbReference type="GO" id="GO:0008967">
    <property type="term" value="F:phosphoglycolate phosphatase activity"/>
    <property type="evidence" value="ECO:0007669"/>
    <property type="project" value="TreeGrafter"/>
</dbReference>
<comment type="caution">
    <text evidence="1">The sequence shown here is derived from an EMBL/GenBank/DDBJ whole genome shotgun (WGS) entry which is preliminary data.</text>
</comment>
<gene>
    <name evidence="1" type="ORF">FJY68_08525</name>
</gene>
<sequence>MRILRYSAALFDLDGTLIDSAQDIVASARYALGSVFPGRDLPDPEDVLAQIGRPLEAMVRELGFAAGEGEARRFADAYRDHYAEHFNAHTQPYPGVEELLTYLKASGVRLALVTTKHQSQADFTLAAFGLTGYFDYVHGWQEGREHKPHPEPVLTALARLAVPPGAAIMVGDSEFDIQSAKAAGVDTCAVTYGFRPAWLLRSFRPDFLVARATDVAPIVVSQDAE</sequence>
<dbReference type="InterPro" id="IPR023214">
    <property type="entry name" value="HAD_sf"/>
</dbReference>
<evidence type="ECO:0000313" key="1">
    <source>
        <dbReference type="EMBL" id="MBM3331879.1"/>
    </source>
</evidence>
<dbReference type="PANTHER" id="PTHR43434:SF1">
    <property type="entry name" value="PHOSPHOGLYCOLATE PHOSPHATASE"/>
    <property type="match status" value="1"/>
</dbReference>
<name>A0A937XGA9_UNCW3</name>
<reference evidence="1" key="1">
    <citation type="submission" date="2019-03" db="EMBL/GenBank/DDBJ databases">
        <title>Lake Tanganyika Metagenome-Assembled Genomes (MAGs).</title>
        <authorList>
            <person name="Tran P."/>
        </authorList>
    </citation>
    <scope>NUCLEOTIDE SEQUENCE</scope>
    <source>
        <strain evidence="1">K_DeepCast_150m_m2_040</strain>
    </source>
</reference>
<dbReference type="SFLD" id="SFLDG01135">
    <property type="entry name" value="C1.5.6:_HAD__Beta-PGM__Phospha"/>
    <property type="match status" value="1"/>
</dbReference>
<dbReference type="NCBIfam" id="TIGR01509">
    <property type="entry name" value="HAD-SF-IA-v3"/>
    <property type="match status" value="1"/>
</dbReference>
<dbReference type="NCBIfam" id="TIGR01549">
    <property type="entry name" value="HAD-SF-IA-v1"/>
    <property type="match status" value="1"/>
</dbReference>
<dbReference type="Gene3D" id="1.10.150.240">
    <property type="entry name" value="Putative phosphatase, domain 2"/>
    <property type="match status" value="1"/>
</dbReference>
<dbReference type="FunFam" id="3.40.50.1000:FF:000022">
    <property type="entry name" value="Phosphoglycolate phosphatase"/>
    <property type="match status" value="1"/>
</dbReference>
<dbReference type="SFLD" id="SFLDS00003">
    <property type="entry name" value="Haloacid_Dehalogenase"/>
    <property type="match status" value="1"/>
</dbReference>
<dbReference type="PANTHER" id="PTHR43434">
    <property type="entry name" value="PHOSPHOGLYCOLATE PHOSPHATASE"/>
    <property type="match status" value="1"/>
</dbReference>
<dbReference type="GO" id="GO:0006281">
    <property type="term" value="P:DNA repair"/>
    <property type="evidence" value="ECO:0007669"/>
    <property type="project" value="TreeGrafter"/>
</dbReference>
<organism evidence="1 2">
    <name type="scientific">candidate division WOR-3 bacterium</name>
    <dbReference type="NCBI Taxonomy" id="2052148"/>
    <lineage>
        <taxon>Bacteria</taxon>
        <taxon>Bacteria division WOR-3</taxon>
    </lineage>
</organism>
<dbReference type="InterPro" id="IPR041492">
    <property type="entry name" value="HAD_2"/>
</dbReference>
<dbReference type="Proteomes" id="UP000779900">
    <property type="component" value="Unassembled WGS sequence"/>
</dbReference>
<dbReference type="InterPro" id="IPR006439">
    <property type="entry name" value="HAD-SF_hydro_IA"/>
</dbReference>
<dbReference type="SUPFAM" id="SSF56784">
    <property type="entry name" value="HAD-like"/>
    <property type="match status" value="1"/>
</dbReference>
<keyword evidence="1" id="KW-0378">Hydrolase</keyword>
<proteinExistence type="predicted"/>
<dbReference type="InterPro" id="IPR050155">
    <property type="entry name" value="HAD-like_hydrolase_sf"/>
</dbReference>
<dbReference type="InterPro" id="IPR036412">
    <property type="entry name" value="HAD-like_sf"/>
</dbReference>
<dbReference type="SFLD" id="SFLDG01129">
    <property type="entry name" value="C1.5:_HAD__Beta-PGM__Phosphata"/>
    <property type="match status" value="1"/>
</dbReference>
<dbReference type="Pfam" id="PF13419">
    <property type="entry name" value="HAD_2"/>
    <property type="match status" value="1"/>
</dbReference>